<name>A0ABU7D8W1_9TELE</name>
<feature type="compositionally biased region" description="Basic and acidic residues" evidence="1">
    <location>
        <begin position="189"/>
        <end position="198"/>
    </location>
</feature>
<sequence>MIFLPFCLAIDSCATQRSVTIIEPLEMSPAGAKKGSAKKSNNAVVQPFNKNWEAGLVEAMFDEDSWQACVSLVVGDGPQEEENFIQPLVLALQQPQRKLFTLITWDSTLAKIHELGNPKTKKPDLPMFYEVTEPAKVLLDAREEIPCDLLAKILKFELLQVKTYDQQRREAEQLKCEEQAGKVLPCSDSKAKISDKKGKGPPPALEYSKEKKTKLKRRDDVVLPIYIDDEPDGGPQHYILFVGFHQPHLIGQLDAIGVHIANVIKLRSEHKDSLAEQEEPNSQEEAEQGLQTSPVLAAESPVNAMKLDLFWSHLRSVLDCGPPDSQLHDVIQLSYTVPDLTLPFQTQDPQSALLLGSRIFDGVANLIYDSLEWRQQYQHYRDNVQLISIPAAVTQDSQPVEVWSTVSQTPHVKRRSVREQCPPGPETKPTPLSVNVDMCYYSSLLDLVPHEACSVPLILHCMLEQVVISTEQPSPALSHIPEEQKRDSGPWLDCNLVSYMLQSFLPLLHTEEDRHRLLNQTLTTLQKEEDRKRLLETFGTEHVQKKPEQPLVIRHHDERALRLLDIRMVDGFNPAEVESSMMKSCPVWKLIQSATKQGNVDPCWNALQQQLQHYCTDESVSWPEVERLFHQSVFEAMTLTTVDQQGVLLNDGELEPSQQQTQRVIPWDNPLLYAKQKLQTLQTKGPTFLTEDPANTEHLSGNTCSQLDLSEIQNCRQRSLFDWHYTEHHNAAVFPQVLKIASEEYCCLDIFKGSYENISYVFCHNPMNPQRQSKKYWDVALHTDVRFRKYLEHVADKISNWTKETELKREERQIRNQSPAETLKDENPECSILEEEALEPVIRKDSLKAWKLEQERLKKEETTKKSKENTPKGNQQKEEVQVSDKKEKALSGDKRSRSDKGRDSTKTPTVPDVTTAPPEDESRNLPLTEEPDNRLIGYIMDGQLIHASGCVQEIYPLDGGHITVENVSFVEGSTLIKVAVKKDGHRFHTHINQVVYDHPKPLTNPQDKKNMDLKEGWKEPEAMLMKAVKQGSFSAVLSNQIHLSYSFYGSTGECKVSSEKAKEEVAQVSTQEPIPFSSSNLDSKRQVQSSQGRKGQSAQPSHPFNSLSLSVPNGLLLQFLLDDTQVAFIFPSKLTGKGWREGEDMQQRLSWVGSQTHDSCIED</sequence>
<evidence type="ECO:0000313" key="2">
    <source>
        <dbReference type="EMBL" id="MED6270555.1"/>
    </source>
</evidence>
<comment type="caution">
    <text evidence="2">The sequence shown here is derived from an EMBL/GenBank/DDBJ whole genome shotgun (WGS) entry which is preliminary data.</text>
</comment>
<reference evidence="2 3" key="1">
    <citation type="submission" date="2021-06" db="EMBL/GenBank/DDBJ databases">
        <authorList>
            <person name="Palmer J.M."/>
        </authorList>
    </citation>
    <scope>NUCLEOTIDE SEQUENCE [LARGE SCALE GENOMIC DNA]</scope>
    <source>
        <strain evidence="2 3">CL_MEX2019</strain>
        <tissue evidence="2">Muscle</tissue>
    </source>
</reference>
<feature type="compositionally biased region" description="Basic and acidic residues" evidence="1">
    <location>
        <begin position="858"/>
        <end position="905"/>
    </location>
</feature>
<dbReference type="Proteomes" id="UP001352852">
    <property type="component" value="Unassembled WGS sequence"/>
</dbReference>
<dbReference type="EMBL" id="JAHUTJ010017169">
    <property type="protein sequence ID" value="MED6270555.1"/>
    <property type="molecule type" value="Genomic_DNA"/>
</dbReference>
<gene>
    <name evidence="2" type="ORF">CHARACLAT_011562</name>
</gene>
<protein>
    <recommendedName>
        <fullName evidence="4">Sperm associated antigen 17</fullName>
    </recommendedName>
</protein>
<feature type="region of interest" description="Disordered" evidence="1">
    <location>
        <begin position="187"/>
        <end position="211"/>
    </location>
</feature>
<dbReference type="InterPro" id="IPR026173">
    <property type="entry name" value="SPAG17"/>
</dbReference>
<keyword evidence="3" id="KW-1185">Reference proteome</keyword>
<feature type="compositionally biased region" description="Acidic residues" evidence="1">
    <location>
        <begin position="275"/>
        <end position="287"/>
    </location>
</feature>
<proteinExistence type="predicted"/>
<feature type="region of interest" description="Disordered" evidence="1">
    <location>
        <begin position="858"/>
        <end position="929"/>
    </location>
</feature>
<dbReference type="PANTHER" id="PTHR21963:SF1">
    <property type="entry name" value="SPERM-ASSOCIATED ANTIGEN 17"/>
    <property type="match status" value="1"/>
</dbReference>
<evidence type="ECO:0008006" key="4">
    <source>
        <dbReference type="Google" id="ProtNLM"/>
    </source>
</evidence>
<organism evidence="2 3">
    <name type="scientific">Characodon lateralis</name>
    <dbReference type="NCBI Taxonomy" id="208331"/>
    <lineage>
        <taxon>Eukaryota</taxon>
        <taxon>Metazoa</taxon>
        <taxon>Chordata</taxon>
        <taxon>Craniata</taxon>
        <taxon>Vertebrata</taxon>
        <taxon>Euteleostomi</taxon>
        <taxon>Actinopterygii</taxon>
        <taxon>Neopterygii</taxon>
        <taxon>Teleostei</taxon>
        <taxon>Neoteleostei</taxon>
        <taxon>Acanthomorphata</taxon>
        <taxon>Ovalentaria</taxon>
        <taxon>Atherinomorphae</taxon>
        <taxon>Cyprinodontiformes</taxon>
        <taxon>Goodeidae</taxon>
        <taxon>Characodon</taxon>
    </lineage>
</organism>
<feature type="region of interest" description="Disordered" evidence="1">
    <location>
        <begin position="1066"/>
        <end position="1104"/>
    </location>
</feature>
<dbReference type="PANTHER" id="PTHR21963">
    <property type="entry name" value="PF6"/>
    <property type="match status" value="1"/>
</dbReference>
<evidence type="ECO:0000256" key="1">
    <source>
        <dbReference type="SAM" id="MobiDB-lite"/>
    </source>
</evidence>
<evidence type="ECO:0000313" key="3">
    <source>
        <dbReference type="Proteomes" id="UP001352852"/>
    </source>
</evidence>
<feature type="region of interest" description="Disordered" evidence="1">
    <location>
        <begin position="271"/>
        <end position="292"/>
    </location>
</feature>
<accession>A0ABU7D8W1</accession>
<feature type="region of interest" description="Disordered" evidence="1">
    <location>
        <begin position="807"/>
        <end position="829"/>
    </location>
</feature>
<feature type="compositionally biased region" description="Low complexity" evidence="1">
    <location>
        <begin position="906"/>
        <end position="917"/>
    </location>
</feature>
<feature type="compositionally biased region" description="Polar residues" evidence="1">
    <location>
        <begin position="1067"/>
        <end position="1104"/>
    </location>
</feature>